<keyword evidence="1" id="KW-1133">Transmembrane helix</keyword>
<feature type="transmembrane region" description="Helical" evidence="1">
    <location>
        <begin position="33"/>
        <end position="52"/>
    </location>
</feature>
<dbReference type="EMBL" id="MU150255">
    <property type="protein sequence ID" value="KAF9464327.1"/>
    <property type="molecule type" value="Genomic_DNA"/>
</dbReference>
<evidence type="ECO:0000313" key="3">
    <source>
        <dbReference type="Proteomes" id="UP000807353"/>
    </source>
</evidence>
<organism evidence="2 3">
    <name type="scientific">Collybia nuda</name>
    <dbReference type="NCBI Taxonomy" id="64659"/>
    <lineage>
        <taxon>Eukaryota</taxon>
        <taxon>Fungi</taxon>
        <taxon>Dikarya</taxon>
        <taxon>Basidiomycota</taxon>
        <taxon>Agaricomycotina</taxon>
        <taxon>Agaricomycetes</taxon>
        <taxon>Agaricomycetidae</taxon>
        <taxon>Agaricales</taxon>
        <taxon>Tricholomatineae</taxon>
        <taxon>Clitocybaceae</taxon>
        <taxon>Collybia</taxon>
    </lineage>
</organism>
<gene>
    <name evidence="2" type="ORF">BDZ94DRAFT_1308108</name>
</gene>
<reference evidence="2" key="1">
    <citation type="submission" date="2020-11" db="EMBL/GenBank/DDBJ databases">
        <authorList>
            <consortium name="DOE Joint Genome Institute"/>
            <person name="Ahrendt S."/>
            <person name="Riley R."/>
            <person name="Andreopoulos W."/>
            <person name="Labutti K."/>
            <person name="Pangilinan J."/>
            <person name="Ruiz-Duenas F.J."/>
            <person name="Barrasa J.M."/>
            <person name="Sanchez-Garcia M."/>
            <person name="Camarero S."/>
            <person name="Miyauchi S."/>
            <person name="Serrano A."/>
            <person name="Linde D."/>
            <person name="Babiker R."/>
            <person name="Drula E."/>
            <person name="Ayuso-Fernandez I."/>
            <person name="Pacheco R."/>
            <person name="Padilla G."/>
            <person name="Ferreira P."/>
            <person name="Barriuso J."/>
            <person name="Kellner H."/>
            <person name="Castanera R."/>
            <person name="Alfaro M."/>
            <person name="Ramirez L."/>
            <person name="Pisabarro A.G."/>
            <person name="Kuo A."/>
            <person name="Tritt A."/>
            <person name="Lipzen A."/>
            <person name="He G."/>
            <person name="Yan M."/>
            <person name="Ng V."/>
            <person name="Cullen D."/>
            <person name="Martin F."/>
            <person name="Rosso M.-N."/>
            <person name="Henrissat B."/>
            <person name="Hibbett D."/>
            <person name="Martinez A.T."/>
            <person name="Grigoriev I.V."/>
        </authorList>
    </citation>
    <scope>NUCLEOTIDE SEQUENCE</scope>
    <source>
        <strain evidence="2">CBS 247.69</strain>
    </source>
</reference>
<feature type="transmembrane region" description="Helical" evidence="1">
    <location>
        <begin position="7"/>
        <end position="27"/>
    </location>
</feature>
<dbReference type="OrthoDB" id="3058001at2759"/>
<dbReference type="AlphaFoldDB" id="A0A9P5Y684"/>
<keyword evidence="1" id="KW-0812">Transmembrane</keyword>
<keyword evidence="3" id="KW-1185">Reference proteome</keyword>
<evidence type="ECO:0000313" key="2">
    <source>
        <dbReference type="EMBL" id="KAF9464327.1"/>
    </source>
</evidence>
<dbReference type="Proteomes" id="UP000807353">
    <property type="component" value="Unassembled WGS sequence"/>
</dbReference>
<comment type="caution">
    <text evidence="2">The sequence shown here is derived from an EMBL/GenBank/DDBJ whole genome shotgun (WGS) entry which is preliminary data.</text>
</comment>
<keyword evidence="1" id="KW-0472">Membrane</keyword>
<name>A0A9P5Y684_9AGAR</name>
<sequence length="99" mass="11240">MTRWRLLNSLVIITFGMWKAISAYLGYSTLPTTIDWILGVMWALISYWASLLESEHPTIGKWLMQDDLKEASMESSISAVSILMTISLNSDLDIRSEPN</sequence>
<proteinExistence type="predicted"/>
<evidence type="ECO:0000256" key="1">
    <source>
        <dbReference type="SAM" id="Phobius"/>
    </source>
</evidence>
<protein>
    <submittedName>
        <fullName evidence="2">Uncharacterized protein</fullName>
    </submittedName>
</protein>
<accession>A0A9P5Y684</accession>